<dbReference type="Proteomes" id="UP000238385">
    <property type="component" value="Unassembled WGS sequence"/>
</dbReference>
<keyword evidence="1" id="KW-0472">Membrane</keyword>
<sequence length="312" mass="33942">MEPKAHHVIIGLFTLVAVAAALLFALWLGKSSTDREWAYYQIGFDHPVGGLARGNPVLYSGVPVGDVLELTLAPDNPAHVRVLVRVDQDIPVRENTRAELVLANITGSMSIQFTGGTTDSPVLQGDRNDPPFINAAPSALSNLLNNGESMLASAEQLMTSMNRLFAPENVDNVTTILDNTRQATDALLANRDELLALMEQFDAAAIRAEEASIKVSETSDRASVVLRDEISPVLEAMGQALTTIQPTLSRLDRLTEGNENALDIGLQGLGEITPVLREMRSTLRSLNSFTRRLEEDPLGTLRGSPKFQEFEQ</sequence>
<keyword evidence="1" id="KW-1133">Transmembrane helix</keyword>
<gene>
    <name evidence="3" type="ORF">C7H08_05235</name>
</gene>
<organism evidence="3 4">
    <name type="scientific">Marinobacter halophilus</name>
    <dbReference type="NCBI Taxonomy" id="1323740"/>
    <lineage>
        <taxon>Bacteria</taxon>
        <taxon>Pseudomonadati</taxon>
        <taxon>Pseudomonadota</taxon>
        <taxon>Gammaproteobacteria</taxon>
        <taxon>Pseudomonadales</taxon>
        <taxon>Marinobacteraceae</taxon>
        <taxon>Marinobacter</taxon>
    </lineage>
</organism>
<name>A0A2T1KH50_9GAMM</name>
<evidence type="ECO:0000256" key="1">
    <source>
        <dbReference type="SAM" id="Phobius"/>
    </source>
</evidence>
<keyword evidence="1" id="KW-0812">Transmembrane</keyword>
<dbReference type="InterPro" id="IPR003399">
    <property type="entry name" value="Mce/MlaD"/>
</dbReference>
<evidence type="ECO:0000313" key="4">
    <source>
        <dbReference type="Proteomes" id="UP000238385"/>
    </source>
</evidence>
<comment type="caution">
    <text evidence="3">The sequence shown here is derived from an EMBL/GenBank/DDBJ whole genome shotgun (WGS) entry which is preliminary data.</text>
</comment>
<keyword evidence="4" id="KW-1185">Reference proteome</keyword>
<evidence type="ECO:0000313" key="3">
    <source>
        <dbReference type="EMBL" id="PSF09464.1"/>
    </source>
</evidence>
<protein>
    <submittedName>
        <fullName evidence="3">MCE family protein</fullName>
    </submittedName>
</protein>
<proteinExistence type="predicted"/>
<reference evidence="3 4" key="1">
    <citation type="submission" date="2018-03" db="EMBL/GenBank/DDBJ databases">
        <title>Marinobacter brunus sp. nov., a marine bacterium of Gamma-proteobacteria isolated from the surface seawater of the South China Sea.</title>
        <authorList>
            <person name="Cheng H."/>
            <person name="Wu Y.-H."/>
            <person name="Xamxidin M."/>
            <person name="Xu X.-W."/>
        </authorList>
    </citation>
    <scope>NUCLEOTIDE SEQUENCE [LARGE SCALE GENOMIC DNA]</scope>
    <source>
        <strain evidence="3 4">JCM 30472</strain>
    </source>
</reference>
<dbReference type="PANTHER" id="PTHR36698:SF2">
    <property type="entry name" value="MCE_MLAD DOMAIN-CONTAINING PROTEIN"/>
    <property type="match status" value="1"/>
</dbReference>
<dbReference type="PANTHER" id="PTHR36698">
    <property type="entry name" value="BLL5892 PROTEIN"/>
    <property type="match status" value="1"/>
</dbReference>
<feature type="transmembrane region" description="Helical" evidence="1">
    <location>
        <begin position="6"/>
        <end position="28"/>
    </location>
</feature>
<feature type="domain" description="Mce/MlaD" evidence="2">
    <location>
        <begin position="48"/>
        <end position="115"/>
    </location>
</feature>
<accession>A0A2T1KH50</accession>
<dbReference type="Pfam" id="PF02470">
    <property type="entry name" value="MlaD"/>
    <property type="match status" value="1"/>
</dbReference>
<dbReference type="AlphaFoldDB" id="A0A2T1KH50"/>
<dbReference type="RefSeq" id="WP_106670704.1">
    <property type="nucleotide sequence ID" value="NZ_BMFE01000003.1"/>
</dbReference>
<evidence type="ECO:0000259" key="2">
    <source>
        <dbReference type="Pfam" id="PF02470"/>
    </source>
</evidence>
<dbReference type="OrthoDB" id="9806984at2"/>
<dbReference type="EMBL" id="PXNN01000006">
    <property type="protein sequence ID" value="PSF09464.1"/>
    <property type="molecule type" value="Genomic_DNA"/>
</dbReference>